<dbReference type="InParanoid" id="A2FCF9"/>
<protein>
    <recommendedName>
        <fullName evidence="3">Right handed beta helix domain-containing protein</fullName>
    </recommendedName>
</protein>
<dbReference type="RefSeq" id="XP_001310349.1">
    <property type="nucleotide sequence ID" value="XM_001310348.1"/>
</dbReference>
<dbReference type="VEuPathDB" id="TrichDB:TVAGG3_0498430"/>
<dbReference type="EMBL" id="DS113716">
    <property type="protein sequence ID" value="EAX97419.1"/>
    <property type="molecule type" value="Genomic_DNA"/>
</dbReference>
<dbReference type="AlphaFoldDB" id="A2FCF9"/>
<gene>
    <name evidence="1" type="ORF">TVAG_437980</name>
</gene>
<reference evidence="1" key="2">
    <citation type="journal article" date="2007" name="Science">
        <title>Draft genome sequence of the sexually transmitted pathogen Trichomonas vaginalis.</title>
        <authorList>
            <person name="Carlton J.M."/>
            <person name="Hirt R.P."/>
            <person name="Silva J.C."/>
            <person name="Delcher A.L."/>
            <person name="Schatz M."/>
            <person name="Zhao Q."/>
            <person name="Wortman J.R."/>
            <person name="Bidwell S.L."/>
            <person name="Alsmark U.C.M."/>
            <person name="Besteiro S."/>
            <person name="Sicheritz-Ponten T."/>
            <person name="Noel C.J."/>
            <person name="Dacks J.B."/>
            <person name="Foster P.G."/>
            <person name="Simillion C."/>
            <person name="Van de Peer Y."/>
            <person name="Miranda-Saavedra D."/>
            <person name="Barton G.J."/>
            <person name="Westrop G.D."/>
            <person name="Mueller S."/>
            <person name="Dessi D."/>
            <person name="Fiori P.L."/>
            <person name="Ren Q."/>
            <person name="Paulsen I."/>
            <person name="Zhang H."/>
            <person name="Bastida-Corcuera F.D."/>
            <person name="Simoes-Barbosa A."/>
            <person name="Brown M.T."/>
            <person name="Hayes R.D."/>
            <person name="Mukherjee M."/>
            <person name="Okumura C.Y."/>
            <person name="Schneider R."/>
            <person name="Smith A.J."/>
            <person name="Vanacova S."/>
            <person name="Villalvazo M."/>
            <person name="Haas B.J."/>
            <person name="Pertea M."/>
            <person name="Feldblyum T.V."/>
            <person name="Utterback T.R."/>
            <person name="Shu C.L."/>
            <person name="Osoegawa K."/>
            <person name="de Jong P.J."/>
            <person name="Hrdy I."/>
            <person name="Horvathova L."/>
            <person name="Zubacova Z."/>
            <person name="Dolezal P."/>
            <person name="Malik S.B."/>
            <person name="Logsdon J.M. Jr."/>
            <person name="Henze K."/>
            <person name="Gupta A."/>
            <person name="Wang C.C."/>
            <person name="Dunne R.L."/>
            <person name="Upcroft J.A."/>
            <person name="Upcroft P."/>
            <person name="White O."/>
            <person name="Salzberg S.L."/>
            <person name="Tang P."/>
            <person name="Chiu C.-H."/>
            <person name="Lee Y.-S."/>
            <person name="Embley T.M."/>
            <person name="Coombs G.H."/>
            <person name="Mottram J.C."/>
            <person name="Tachezy J."/>
            <person name="Fraser-Liggett C.M."/>
            <person name="Johnson P.J."/>
        </authorList>
    </citation>
    <scope>NUCLEOTIDE SEQUENCE [LARGE SCALE GENOMIC DNA]</scope>
    <source>
        <strain evidence="1">G3</strain>
    </source>
</reference>
<organism evidence="1 2">
    <name type="scientific">Trichomonas vaginalis (strain ATCC PRA-98 / G3)</name>
    <dbReference type="NCBI Taxonomy" id="412133"/>
    <lineage>
        <taxon>Eukaryota</taxon>
        <taxon>Metamonada</taxon>
        <taxon>Parabasalia</taxon>
        <taxon>Trichomonadida</taxon>
        <taxon>Trichomonadidae</taxon>
        <taxon>Trichomonas</taxon>
    </lineage>
</organism>
<dbReference type="InterPro" id="IPR011050">
    <property type="entry name" value="Pectin_lyase_fold/virulence"/>
</dbReference>
<proteinExistence type="predicted"/>
<dbReference type="SUPFAM" id="SSF51126">
    <property type="entry name" value="Pectin lyase-like"/>
    <property type="match status" value="1"/>
</dbReference>
<accession>A2FCF9</accession>
<reference evidence="1" key="1">
    <citation type="submission" date="2006-10" db="EMBL/GenBank/DDBJ databases">
        <authorList>
            <person name="Amadeo P."/>
            <person name="Zhao Q."/>
            <person name="Wortman J."/>
            <person name="Fraser-Liggett C."/>
            <person name="Carlton J."/>
        </authorList>
    </citation>
    <scope>NUCLEOTIDE SEQUENCE</scope>
    <source>
        <strain evidence="1">G3</strain>
    </source>
</reference>
<evidence type="ECO:0000313" key="1">
    <source>
        <dbReference type="EMBL" id="EAX97419.1"/>
    </source>
</evidence>
<keyword evidence="2" id="KW-1185">Reference proteome</keyword>
<name>A2FCF9_TRIV3</name>
<evidence type="ECO:0008006" key="3">
    <source>
        <dbReference type="Google" id="ProtNLM"/>
    </source>
</evidence>
<dbReference type="VEuPathDB" id="TrichDB:TVAG_437980"/>
<sequence>MAHIYTPDSFIKRSIFRNNTCKTGDSHWGLIGCDYSPSNVTVSECIFTNNKADHTFGTSSSAIITVINCTGDVLTADYMLSGSVYTNKMSTNSFDIPLSLLSLGKCEAEFPFSFEPILLRSKKKKKLDFEDLLSFNFSLECLFNLTSS</sequence>
<dbReference type="Proteomes" id="UP000001542">
    <property type="component" value="Unassembled WGS sequence"/>
</dbReference>
<dbReference type="KEGG" id="tva:4755204"/>
<evidence type="ECO:0000313" key="2">
    <source>
        <dbReference type="Proteomes" id="UP000001542"/>
    </source>
</evidence>